<protein>
    <recommendedName>
        <fullName evidence="2">Pyridoxal phosphate homeostasis protein</fullName>
        <shortName evidence="2">PLP homeostasis protein</shortName>
    </recommendedName>
</protein>
<comment type="function">
    <text evidence="2">Pyridoxal 5'-phosphate (PLP)-binding protein, which is involved in PLP homeostasis.</text>
</comment>
<dbReference type="PANTHER" id="PTHR10146">
    <property type="entry name" value="PROLINE SYNTHETASE CO-TRANSCRIBED BACTERIAL HOMOLOG PROTEIN"/>
    <property type="match status" value="1"/>
</dbReference>
<dbReference type="PANTHER" id="PTHR10146:SF14">
    <property type="entry name" value="PYRIDOXAL PHOSPHATE HOMEOSTASIS PROTEIN"/>
    <property type="match status" value="1"/>
</dbReference>
<feature type="modified residue" description="N6-(pyridoxal phosphate)lysine" evidence="2 3">
    <location>
        <position position="44"/>
    </location>
</feature>
<dbReference type="SUPFAM" id="SSF51419">
    <property type="entry name" value="PLP-binding barrel"/>
    <property type="match status" value="1"/>
</dbReference>
<dbReference type="PIRSF" id="PIRSF004848">
    <property type="entry name" value="YBL036c_PLPDEIII"/>
    <property type="match status" value="1"/>
</dbReference>
<reference evidence="6" key="1">
    <citation type="submission" date="2016-04" db="EMBL/GenBank/DDBJ databases">
        <authorList>
            <person name="Evans L.H."/>
            <person name="Alamgir A."/>
            <person name="Owens N."/>
            <person name="Weber N.D."/>
            <person name="Virtaneva K."/>
            <person name="Barbian K."/>
            <person name="Babar A."/>
            <person name="Rosenke K."/>
        </authorList>
    </citation>
    <scope>NUCLEOTIDE SEQUENCE</scope>
    <source>
        <strain evidence="6">86</strain>
    </source>
</reference>
<evidence type="ECO:0000256" key="2">
    <source>
        <dbReference type="HAMAP-Rule" id="MF_02087"/>
    </source>
</evidence>
<comment type="cofactor">
    <cofactor evidence="3">
        <name>pyridoxal 5'-phosphate</name>
        <dbReference type="ChEBI" id="CHEBI:597326"/>
    </cofactor>
</comment>
<keyword evidence="1 2" id="KW-0663">Pyridoxal phosphate</keyword>
<dbReference type="Pfam" id="PF01168">
    <property type="entry name" value="Ala_racemase_N"/>
    <property type="match status" value="1"/>
</dbReference>
<dbReference type="InterPro" id="IPR029066">
    <property type="entry name" value="PLP-binding_barrel"/>
</dbReference>
<sequence>MHFLPDNEAAALRERFDAVVSRLENAAKASGRSMADIRLVAISKTHPAAMLAELFTHWRAGTPVFGENYVQEALEKQREVTSLLVKAANGRPLPEWHFTGHVQSRKAKDVTGRFALLHTLDSEKLADQIRKTVLAKNLPPQPVLVQINIGGEEQKSGIPAAEAEAFITAVARIPQLRVDGLMCLPPFFEEAEASRPYFARMRELRDALQRATGLALPHLSMGMSHDCEVAVSEGATMVRIGTDIFGSRHYPDKI</sequence>
<evidence type="ECO:0000313" key="6">
    <source>
        <dbReference type="EMBL" id="SBV94815.1"/>
    </source>
</evidence>
<dbReference type="EMBL" id="FLUQ01000001">
    <property type="protein sequence ID" value="SBV94815.1"/>
    <property type="molecule type" value="Genomic_DNA"/>
</dbReference>
<gene>
    <name evidence="6" type="ORF">KL86DPRO_10763</name>
</gene>
<accession>A0A212J6H8</accession>
<feature type="domain" description="Alanine racemase N-terminal" evidence="5">
    <location>
        <begin position="25"/>
        <end position="248"/>
    </location>
</feature>
<evidence type="ECO:0000259" key="5">
    <source>
        <dbReference type="Pfam" id="PF01168"/>
    </source>
</evidence>
<dbReference type="Gene3D" id="3.20.20.10">
    <property type="entry name" value="Alanine racemase"/>
    <property type="match status" value="1"/>
</dbReference>
<dbReference type="GO" id="GO:0030170">
    <property type="term" value="F:pyridoxal phosphate binding"/>
    <property type="evidence" value="ECO:0007669"/>
    <property type="project" value="UniProtKB-UniRule"/>
</dbReference>
<evidence type="ECO:0000256" key="4">
    <source>
        <dbReference type="RuleBase" id="RU004514"/>
    </source>
</evidence>
<name>A0A212J6H8_9DELT</name>
<proteinExistence type="inferred from homology"/>
<dbReference type="InterPro" id="IPR001608">
    <property type="entry name" value="Ala_racemase_N"/>
</dbReference>
<comment type="similarity">
    <text evidence="2 4">Belongs to the pyridoxal phosphate-binding protein YggS/PROSC family.</text>
</comment>
<evidence type="ECO:0000256" key="1">
    <source>
        <dbReference type="ARBA" id="ARBA00022898"/>
    </source>
</evidence>
<dbReference type="AlphaFoldDB" id="A0A212J6H8"/>
<evidence type="ECO:0000256" key="3">
    <source>
        <dbReference type="PIRSR" id="PIRSR004848-1"/>
    </source>
</evidence>
<dbReference type="InterPro" id="IPR011078">
    <property type="entry name" value="PyrdxlP_homeostasis"/>
</dbReference>
<dbReference type="NCBIfam" id="TIGR00044">
    <property type="entry name" value="YggS family pyridoxal phosphate-dependent enzyme"/>
    <property type="match status" value="1"/>
</dbReference>
<dbReference type="CDD" id="cd00635">
    <property type="entry name" value="PLPDE_III_YBL036c_like"/>
    <property type="match status" value="1"/>
</dbReference>
<organism evidence="6">
    <name type="scientific">uncultured delta proteobacterium</name>
    <dbReference type="NCBI Taxonomy" id="34034"/>
    <lineage>
        <taxon>Bacteria</taxon>
        <taxon>Deltaproteobacteria</taxon>
        <taxon>environmental samples</taxon>
    </lineage>
</organism>
<dbReference type="HAMAP" id="MF_02087">
    <property type="entry name" value="PLP_homeostasis"/>
    <property type="match status" value="1"/>
</dbReference>